<dbReference type="RefSeq" id="WP_377315222.1">
    <property type="nucleotide sequence ID" value="NZ_JBHUIY010000009.1"/>
</dbReference>
<dbReference type="PANTHER" id="PTHR20854:SF4">
    <property type="entry name" value="INOSITOL-1-MONOPHOSPHATASE-RELATED"/>
    <property type="match status" value="1"/>
</dbReference>
<evidence type="ECO:0000256" key="3">
    <source>
        <dbReference type="ARBA" id="ARBA00022801"/>
    </source>
</evidence>
<comment type="similarity">
    <text evidence="1">Belongs to the inositol monophosphatase superfamily.</text>
</comment>
<evidence type="ECO:0000256" key="4">
    <source>
        <dbReference type="ARBA" id="ARBA00022842"/>
    </source>
</evidence>
<comment type="caution">
    <text evidence="5">The sequence shown here is derived from an EMBL/GenBank/DDBJ whole genome shotgun (WGS) entry which is preliminary data.</text>
</comment>
<evidence type="ECO:0000256" key="1">
    <source>
        <dbReference type="ARBA" id="ARBA00009759"/>
    </source>
</evidence>
<evidence type="ECO:0000313" key="5">
    <source>
        <dbReference type="EMBL" id="MFD2233447.1"/>
    </source>
</evidence>
<keyword evidence="4" id="KW-0460">Magnesium</keyword>
<dbReference type="Gene3D" id="3.30.540.10">
    <property type="entry name" value="Fructose-1,6-Bisphosphatase, subunit A, domain 1"/>
    <property type="match status" value="1"/>
</dbReference>
<proteinExistence type="inferred from homology"/>
<dbReference type="PANTHER" id="PTHR20854">
    <property type="entry name" value="INOSITOL MONOPHOSPHATASE"/>
    <property type="match status" value="1"/>
</dbReference>
<keyword evidence="3" id="KW-0378">Hydrolase</keyword>
<dbReference type="EMBL" id="JBHUIY010000009">
    <property type="protein sequence ID" value="MFD2233447.1"/>
    <property type="molecule type" value="Genomic_DNA"/>
</dbReference>
<dbReference type="PRINTS" id="PR00377">
    <property type="entry name" value="IMPHPHTASES"/>
</dbReference>
<accession>A0ABW5CBV4</accession>
<protein>
    <submittedName>
        <fullName evidence="5">Inositol monophosphatase family protein</fullName>
    </submittedName>
</protein>
<gene>
    <name evidence="5" type="ORF">ACFSNB_06490</name>
</gene>
<keyword evidence="2" id="KW-0479">Metal-binding</keyword>
<reference evidence="6" key="1">
    <citation type="journal article" date="2019" name="Int. J. Syst. Evol. Microbiol.">
        <title>The Global Catalogue of Microorganisms (GCM) 10K type strain sequencing project: providing services to taxonomists for standard genome sequencing and annotation.</title>
        <authorList>
            <consortium name="The Broad Institute Genomics Platform"/>
            <consortium name="The Broad Institute Genome Sequencing Center for Infectious Disease"/>
            <person name="Wu L."/>
            <person name="Ma J."/>
        </authorList>
    </citation>
    <scope>NUCLEOTIDE SEQUENCE [LARGE SCALE GENOMIC DNA]</scope>
    <source>
        <strain evidence="6">KCTC 15012</strain>
    </source>
</reference>
<dbReference type="PROSITE" id="PS00629">
    <property type="entry name" value="IMP_1"/>
    <property type="match status" value="1"/>
</dbReference>
<keyword evidence="6" id="KW-1185">Reference proteome</keyword>
<dbReference type="Pfam" id="PF00459">
    <property type="entry name" value="Inositol_P"/>
    <property type="match status" value="1"/>
</dbReference>
<dbReference type="InterPro" id="IPR020583">
    <property type="entry name" value="Inositol_monoP_metal-BS"/>
</dbReference>
<dbReference type="Proteomes" id="UP001597296">
    <property type="component" value="Unassembled WGS sequence"/>
</dbReference>
<sequence length="256" mass="26925">MTGWPDPQAVAALLREVAAAEILPRFGCLAPGEVHEKAPGQLVTAADIAAERALAAGLARLAPGVPCVGEEGVAADPARLALLERPGAVWVIDPVDGTANFAKGSSRFAVILALVIDGVTRCGWIYDPVAGRMVIAERGQGAWEGDRRLAVLPGGPLDRLSGSIRRGSRLQGRVAHVLRQGSAAHDYLDLVGGKLHFAHFRRLMPWDHAAGVLIHAEAGGHGRMLDGSPYQPRASEGTLLLAPDPQVWDLLRAGLA</sequence>
<evidence type="ECO:0000256" key="2">
    <source>
        <dbReference type="ARBA" id="ARBA00022723"/>
    </source>
</evidence>
<dbReference type="SUPFAM" id="SSF56655">
    <property type="entry name" value="Carbohydrate phosphatase"/>
    <property type="match status" value="1"/>
</dbReference>
<organism evidence="5 6">
    <name type="scientific">Phaeospirillum tilakii</name>
    <dbReference type="NCBI Taxonomy" id="741673"/>
    <lineage>
        <taxon>Bacteria</taxon>
        <taxon>Pseudomonadati</taxon>
        <taxon>Pseudomonadota</taxon>
        <taxon>Alphaproteobacteria</taxon>
        <taxon>Rhodospirillales</taxon>
        <taxon>Rhodospirillaceae</taxon>
        <taxon>Phaeospirillum</taxon>
    </lineage>
</organism>
<dbReference type="InterPro" id="IPR000760">
    <property type="entry name" value="Inositol_monophosphatase-like"/>
</dbReference>
<name>A0ABW5CBV4_9PROT</name>
<evidence type="ECO:0000313" key="6">
    <source>
        <dbReference type="Proteomes" id="UP001597296"/>
    </source>
</evidence>
<dbReference type="Gene3D" id="3.40.190.80">
    <property type="match status" value="1"/>
</dbReference>